<gene>
    <name evidence="10" type="ORF">EDM21_11505</name>
</gene>
<keyword evidence="6 9" id="KW-1133">Transmembrane helix</keyword>
<dbReference type="GO" id="GO:0005886">
    <property type="term" value="C:plasma membrane"/>
    <property type="evidence" value="ECO:0007669"/>
    <property type="project" value="UniProtKB-SubCell"/>
</dbReference>
<evidence type="ECO:0000256" key="9">
    <source>
        <dbReference type="SAM" id="Phobius"/>
    </source>
</evidence>
<dbReference type="Gene3D" id="1.10.1760.20">
    <property type="match status" value="1"/>
</dbReference>
<dbReference type="OrthoDB" id="9803495at2"/>
<comment type="subcellular location">
    <subcellularLocation>
        <location evidence="1 8">Cell membrane</location>
        <topology evidence="1 8">Multi-pass membrane protein</topology>
    </subcellularLocation>
</comment>
<name>A0A7X3FIV4_9BACL</name>
<keyword evidence="3 8" id="KW-0813">Transport</keyword>
<evidence type="ECO:0000256" key="8">
    <source>
        <dbReference type="PIRNR" id="PIRNR016661"/>
    </source>
</evidence>
<dbReference type="Proteomes" id="UP000490800">
    <property type="component" value="Unassembled WGS sequence"/>
</dbReference>
<dbReference type="RefSeq" id="WP_157335590.1">
    <property type="nucleotide sequence ID" value="NZ_RHLK01000005.1"/>
</dbReference>
<evidence type="ECO:0000256" key="5">
    <source>
        <dbReference type="ARBA" id="ARBA00022692"/>
    </source>
</evidence>
<feature type="transmembrane region" description="Helical" evidence="9">
    <location>
        <begin position="118"/>
        <end position="143"/>
    </location>
</feature>
<comment type="similarity">
    <text evidence="2 8">Belongs to the BioY family.</text>
</comment>
<evidence type="ECO:0000256" key="4">
    <source>
        <dbReference type="ARBA" id="ARBA00022475"/>
    </source>
</evidence>
<evidence type="ECO:0000256" key="1">
    <source>
        <dbReference type="ARBA" id="ARBA00004651"/>
    </source>
</evidence>
<keyword evidence="5 9" id="KW-0812">Transmembrane</keyword>
<feature type="transmembrane region" description="Helical" evidence="9">
    <location>
        <begin position="86"/>
        <end position="106"/>
    </location>
</feature>
<keyword evidence="7 8" id="KW-0472">Membrane</keyword>
<sequence length="200" mass="21286">MQLKRSPLTVRGITFSAMFAALLVALSFVNIHVGFSPVPITMSNFAIMLAGALLGARYGFFSIALVVGLTAVGLPLLHGRGGLDLILGPTGGFIWAYPLAALFIGWMIPRIKGKGAPAFILTFGVLMLFGSLLLYVTGVPWMMHVVPNMTFAKAMAVGCYPFLIGDALKAVVATLIIVPVRHMYPASRLVGGHTKAWAAR</sequence>
<feature type="transmembrane region" description="Helical" evidence="9">
    <location>
        <begin position="12"/>
        <end position="33"/>
    </location>
</feature>
<dbReference type="PIRSF" id="PIRSF016661">
    <property type="entry name" value="BioY"/>
    <property type="match status" value="1"/>
</dbReference>
<dbReference type="Pfam" id="PF02632">
    <property type="entry name" value="BioY"/>
    <property type="match status" value="1"/>
</dbReference>
<feature type="transmembrane region" description="Helical" evidence="9">
    <location>
        <begin position="155"/>
        <end position="178"/>
    </location>
</feature>
<evidence type="ECO:0000256" key="3">
    <source>
        <dbReference type="ARBA" id="ARBA00022448"/>
    </source>
</evidence>
<proteinExistence type="inferred from homology"/>
<dbReference type="PANTHER" id="PTHR34295:SF4">
    <property type="entry name" value="BIOTIN TRANSPORTER BIOY-RELATED"/>
    <property type="match status" value="1"/>
</dbReference>
<evidence type="ECO:0000313" key="10">
    <source>
        <dbReference type="EMBL" id="MVP00137.1"/>
    </source>
</evidence>
<reference evidence="10 11" key="1">
    <citation type="journal article" date="2019" name="Microorganisms">
        <title>Paenibacillus lutrae sp. nov., A Chitinolytic Species Isolated from A River Otter in Castril Natural Park, Granada, Spain.</title>
        <authorList>
            <person name="Rodriguez M."/>
            <person name="Reina J.C."/>
            <person name="Bejar V."/>
            <person name="Llamas I."/>
        </authorList>
    </citation>
    <scope>NUCLEOTIDE SEQUENCE [LARGE SCALE GENOMIC DNA]</scope>
    <source>
        <strain evidence="10 11">N10</strain>
    </source>
</reference>
<evidence type="ECO:0000313" key="11">
    <source>
        <dbReference type="Proteomes" id="UP000490800"/>
    </source>
</evidence>
<dbReference type="GO" id="GO:0015225">
    <property type="term" value="F:biotin transmembrane transporter activity"/>
    <property type="evidence" value="ECO:0007669"/>
    <property type="project" value="UniProtKB-UniRule"/>
</dbReference>
<protein>
    <recommendedName>
        <fullName evidence="8">Biotin transporter</fullName>
    </recommendedName>
</protein>
<dbReference type="EMBL" id="RHLK01000005">
    <property type="protein sequence ID" value="MVP00137.1"/>
    <property type="molecule type" value="Genomic_DNA"/>
</dbReference>
<keyword evidence="4 8" id="KW-1003">Cell membrane</keyword>
<organism evidence="10 11">
    <name type="scientific">Paenibacillus lutrae</name>
    <dbReference type="NCBI Taxonomy" id="2078573"/>
    <lineage>
        <taxon>Bacteria</taxon>
        <taxon>Bacillati</taxon>
        <taxon>Bacillota</taxon>
        <taxon>Bacilli</taxon>
        <taxon>Bacillales</taxon>
        <taxon>Paenibacillaceae</taxon>
        <taxon>Paenibacillus</taxon>
    </lineage>
</organism>
<evidence type="ECO:0000256" key="7">
    <source>
        <dbReference type="ARBA" id="ARBA00023136"/>
    </source>
</evidence>
<dbReference type="AlphaFoldDB" id="A0A7X3FIV4"/>
<evidence type="ECO:0000256" key="2">
    <source>
        <dbReference type="ARBA" id="ARBA00010692"/>
    </source>
</evidence>
<accession>A0A7X3FIV4</accession>
<feature type="transmembrane region" description="Helical" evidence="9">
    <location>
        <begin position="45"/>
        <end position="74"/>
    </location>
</feature>
<dbReference type="PANTHER" id="PTHR34295">
    <property type="entry name" value="BIOTIN TRANSPORTER BIOY"/>
    <property type="match status" value="1"/>
</dbReference>
<evidence type="ECO:0000256" key="6">
    <source>
        <dbReference type="ARBA" id="ARBA00022989"/>
    </source>
</evidence>
<dbReference type="InterPro" id="IPR003784">
    <property type="entry name" value="BioY"/>
</dbReference>
<comment type="caution">
    <text evidence="10">The sequence shown here is derived from an EMBL/GenBank/DDBJ whole genome shotgun (WGS) entry which is preliminary data.</text>
</comment>
<keyword evidence="11" id="KW-1185">Reference proteome</keyword>